<keyword evidence="4" id="KW-1185">Reference proteome</keyword>
<feature type="transmembrane region" description="Helical" evidence="2">
    <location>
        <begin position="103"/>
        <end position="127"/>
    </location>
</feature>
<dbReference type="AlphaFoldDB" id="A0A8H4MYI6"/>
<dbReference type="EMBL" id="WWBZ02000051">
    <property type="protein sequence ID" value="KAF4303864.1"/>
    <property type="molecule type" value="Genomic_DNA"/>
</dbReference>
<keyword evidence="2" id="KW-0812">Transmembrane</keyword>
<gene>
    <name evidence="3" type="ORF">GTA08_BOTSDO07874</name>
</gene>
<feature type="transmembrane region" description="Helical" evidence="2">
    <location>
        <begin position="139"/>
        <end position="161"/>
    </location>
</feature>
<dbReference type="Proteomes" id="UP000572817">
    <property type="component" value="Unassembled WGS sequence"/>
</dbReference>
<feature type="region of interest" description="Disordered" evidence="1">
    <location>
        <begin position="47"/>
        <end position="68"/>
    </location>
</feature>
<keyword evidence="2" id="KW-1133">Transmembrane helix</keyword>
<dbReference type="PANTHER" id="PTHR35394">
    <property type="entry name" value="DUF3176 DOMAIN-CONTAINING PROTEIN"/>
    <property type="match status" value="1"/>
</dbReference>
<accession>A0A8H4MYI6</accession>
<organism evidence="3 4">
    <name type="scientific">Botryosphaeria dothidea</name>
    <dbReference type="NCBI Taxonomy" id="55169"/>
    <lineage>
        <taxon>Eukaryota</taxon>
        <taxon>Fungi</taxon>
        <taxon>Dikarya</taxon>
        <taxon>Ascomycota</taxon>
        <taxon>Pezizomycotina</taxon>
        <taxon>Dothideomycetes</taxon>
        <taxon>Dothideomycetes incertae sedis</taxon>
        <taxon>Botryosphaeriales</taxon>
        <taxon>Botryosphaeriaceae</taxon>
        <taxon>Botryosphaeria</taxon>
    </lineage>
</organism>
<sequence length="573" mass="62195">MSEMNTPKAVFCDVWPNLCSTPCYLCVLSIRDYCDVCSVGALDEHESESNETPVAKSTDTSAETDQQHFKGPAGSFVYEPVPPQEDHPIESLNNEGRTRKDNWIWEIVSIILSIGRVVAITVVLAVLDGKPLSLWDMPIRPNSLVSIFAAVSIVALIFPVAQSISQLKWLYYCEDHHALIDLQRFDDASRGPWGSLLFLWHFRTRALIASFGCLITIMALAVDRFTQQIIECPMRSISMGNSSASISVAYMYDTGLEGTTGRASAQYIDPGMQAAVLSGIYGLSSEPPFNCPSGNCIWPAITALGLCSSCQNVTAETSKTSPAARRSSGLSFNVSQGYSTSPGLTWMTSLNATARTERSWASSNGTNVLTRMAVSRDPGYLQFSNGQDLEHVSYVNSASDLEKRRYGIQYRIFRGGPDGSNYTLNSNDLSSTAIMLAAIFTTDLTEGVSQPAGFEGGDTVDVPRVLHSTGDLGGLMANTTRAMTDFVMGVNASRVEGQAWKEETFVEVHWPWFILPAALVALAVGLLGVCVGEGEGKGVDELWGMREMEDRARAVRAKLGEGGGGGQWRFVLS</sequence>
<keyword evidence="2" id="KW-0472">Membrane</keyword>
<feature type="compositionally biased region" description="Polar residues" evidence="1">
    <location>
        <begin position="50"/>
        <end position="64"/>
    </location>
</feature>
<dbReference type="PANTHER" id="PTHR35394:SF5">
    <property type="entry name" value="DUF3176 DOMAIN-CONTAINING PROTEIN"/>
    <property type="match status" value="1"/>
</dbReference>
<dbReference type="OrthoDB" id="5376804at2759"/>
<dbReference type="InterPro" id="IPR021514">
    <property type="entry name" value="DUF3176"/>
</dbReference>
<protein>
    <submittedName>
        <fullName evidence="3">Uncharacterized protein</fullName>
    </submittedName>
</protein>
<feature type="transmembrane region" description="Helical" evidence="2">
    <location>
        <begin position="206"/>
        <end position="222"/>
    </location>
</feature>
<evidence type="ECO:0000256" key="2">
    <source>
        <dbReference type="SAM" id="Phobius"/>
    </source>
</evidence>
<evidence type="ECO:0000313" key="4">
    <source>
        <dbReference type="Proteomes" id="UP000572817"/>
    </source>
</evidence>
<reference evidence="3" key="1">
    <citation type="submission" date="2020-04" db="EMBL/GenBank/DDBJ databases">
        <title>Genome Assembly and Annotation of Botryosphaeria dothidea sdau 11-99, a Latent Pathogen of Apple Fruit Ring Rot in China.</title>
        <authorList>
            <person name="Yu C."/>
            <person name="Diao Y."/>
            <person name="Lu Q."/>
            <person name="Zhao J."/>
            <person name="Cui S."/>
            <person name="Peng C."/>
            <person name="He B."/>
            <person name="Liu H."/>
        </authorList>
    </citation>
    <scope>NUCLEOTIDE SEQUENCE [LARGE SCALE GENOMIC DNA]</scope>
    <source>
        <strain evidence="3">Sdau11-99</strain>
    </source>
</reference>
<comment type="caution">
    <text evidence="3">The sequence shown here is derived from an EMBL/GenBank/DDBJ whole genome shotgun (WGS) entry which is preliminary data.</text>
</comment>
<dbReference type="Pfam" id="PF11374">
    <property type="entry name" value="DUF3176"/>
    <property type="match status" value="1"/>
</dbReference>
<proteinExistence type="predicted"/>
<evidence type="ECO:0000256" key="1">
    <source>
        <dbReference type="SAM" id="MobiDB-lite"/>
    </source>
</evidence>
<evidence type="ECO:0000313" key="3">
    <source>
        <dbReference type="EMBL" id="KAF4303864.1"/>
    </source>
</evidence>
<name>A0A8H4MYI6_9PEZI</name>